<gene>
    <name evidence="1" type="ORF">H171_0113</name>
</gene>
<proteinExistence type="predicted"/>
<evidence type="ECO:0000313" key="2">
    <source>
        <dbReference type="Proteomes" id="UP000231092"/>
    </source>
</evidence>
<name>A0A2M8YZR0_9FIRM</name>
<accession>A0A2M8YZR0</accession>
<sequence>MAGVLLNIGGRANMIFCEYFVDDESEIQYLPTTTEKGTGSFKDNPSFCSCVRSWINRGACWSNWF</sequence>
<reference evidence="1 2" key="1">
    <citation type="submission" date="2017-11" db="EMBL/GenBank/DDBJ databases">
        <title>Understudied soil microbes with underappreciated capabilities: Untangling the Clostridium saccharolyticum group.</title>
        <authorList>
            <person name="Leschine S."/>
        </authorList>
    </citation>
    <scope>NUCLEOTIDE SEQUENCE [LARGE SCALE GENOMIC DNA]</scope>
    <source>
        <strain evidence="1 2">18A</strain>
    </source>
</reference>
<dbReference type="EMBL" id="PGET01000001">
    <property type="protein sequence ID" value="PJJ26674.1"/>
    <property type="molecule type" value="Genomic_DNA"/>
</dbReference>
<comment type="caution">
    <text evidence="1">The sequence shown here is derived from an EMBL/GenBank/DDBJ whole genome shotgun (WGS) entry which is preliminary data.</text>
</comment>
<dbReference type="AlphaFoldDB" id="A0A2M8YZR0"/>
<evidence type="ECO:0000313" key="1">
    <source>
        <dbReference type="EMBL" id="PJJ26674.1"/>
    </source>
</evidence>
<protein>
    <submittedName>
        <fullName evidence="1">Uncharacterized protein</fullName>
    </submittedName>
</protein>
<organism evidence="1 2">
    <name type="scientific">[Clostridium] celerecrescens 18A</name>
    <dbReference type="NCBI Taxonomy" id="1286362"/>
    <lineage>
        <taxon>Bacteria</taxon>
        <taxon>Bacillati</taxon>
        <taxon>Bacillota</taxon>
        <taxon>Clostridia</taxon>
        <taxon>Lachnospirales</taxon>
        <taxon>Lachnospiraceae</taxon>
        <taxon>Lacrimispora</taxon>
    </lineage>
</organism>
<dbReference type="Proteomes" id="UP000231092">
    <property type="component" value="Unassembled WGS sequence"/>
</dbReference>